<sequence>MVIFHGLNGLWGIGIDFNLSKKTQFFFKYILWFTGLVLFGVGVYILIWFATQNSSTPVWN</sequence>
<dbReference type="InterPro" id="IPR034804">
    <property type="entry name" value="SQR/QFR_C/D"/>
</dbReference>
<keyword evidence="1" id="KW-1133">Transmembrane helix</keyword>
<name>A0A533Q7P2_9BACT</name>
<dbReference type="Gene3D" id="1.20.1300.10">
    <property type="entry name" value="Fumarate reductase/succinate dehydrogenase, transmembrane subunit"/>
    <property type="match status" value="1"/>
</dbReference>
<accession>A0A533Q7P2</accession>
<comment type="caution">
    <text evidence="2">The sequence shown here is derived from an EMBL/GenBank/DDBJ whole genome shotgun (WGS) entry which is preliminary data.</text>
</comment>
<proteinExistence type="predicted"/>
<dbReference type="AlphaFoldDB" id="A0A533Q7P2"/>
<keyword evidence="1" id="KW-0812">Transmembrane</keyword>
<reference evidence="2 3" key="1">
    <citation type="submission" date="2019-04" db="EMBL/GenBank/DDBJ databases">
        <title>Genome of a novel bacterium Candidatus Jettenia ecosi reconstructed from metagenome of an anammox bioreactor.</title>
        <authorList>
            <person name="Mardanov A.V."/>
            <person name="Beletsky A.V."/>
            <person name="Ravin N.V."/>
            <person name="Botchkova E.A."/>
            <person name="Litti Y.V."/>
            <person name="Nozhevnikova A.N."/>
        </authorList>
    </citation>
    <scope>NUCLEOTIDE SEQUENCE [LARGE SCALE GENOMIC DNA]</scope>
    <source>
        <strain evidence="2">J2</strain>
    </source>
</reference>
<protein>
    <submittedName>
        <fullName evidence="2">Uncharacterized protein</fullName>
    </submittedName>
</protein>
<evidence type="ECO:0000313" key="3">
    <source>
        <dbReference type="Proteomes" id="UP000319783"/>
    </source>
</evidence>
<evidence type="ECO:0000313" key="2">
    <source>
        <dbReference type="EMBL" id="TLD40648.1"/>
    </source>
</evidence>
<dbReference type="GO" id="GO:0016020">
    <property type="term" value="C:membrane"/>
    <property type="evidence" value="ECO:0007669"/>
    <property type="project" value="InterPro"/>
</dbReference>
<organism evidence="2 3">
    <name type="scientific">Candidatus Jettenia ecosi</name>
    <dbReference type="NCBI Taxonomy" id="2494326"/>
    <lineage>
        <taxon>Bacteria</taxon>
        <taxon>Pseudomonadati</taxon>
        <taxon>Planctomycetota</taxon>
        <taxon>Candidatus Brocadiia</taxon>
        <taxon>Candidatus Brocadiales</taxon>
        <taxon>Candidatus Brocadiaceae</taxon>
        <taxon>Candidatus Jettenia</taxon>
    </lineage>
</organism>
<feature type="transmembrane region" description="Helical" evidence="1">
    <location>
        <begin position="29"/>
        <end position="50"/>
    </location>
</feature>
<gene>
    <name evidence="2" type="ORF">JETT_3079</name>
</gene>
<dbReference type="Proteomes" id="UP000319783">
    <property type="component" value="Unassembled WGS sequence"/>
</dbReference>
<keyword evidence="1" id="KW-0472">Membrane</keyword>
<dbReference type="SUPFAM" id="SSF81343">
    <property type="entry name" value="Fumarate reductase respiratory complex transmembrane subunits"/>
    <property type="match status" value="1"/>
</dbReference>
<dbReference type="EMBL" id="SULG01000088">
    <property type="protein sequence ID" value="TLD40648.1"/>
    <property type="molecule type" value="Genomic_DNA"/>
</dbReference>
<evidence type="ECO:0000256" key="1">
    <source>
        <dbReference type="SAM" id="Phobius"/>
    </source>
</evidence>